<feature type="region of interest" description="Disordered" evidence="1">
    <location>
        <begin position="13"/>
        <end position="43"/>
    </location>
</feature>
<feature type="region of interest" description="Disordered" evidence="1">
    <location>
        <begin position="59"/>
        <end position="87"/>
    </location>
</feature>
<reference evidence="2" key="1">
    <citation type="submission" date="2021-01" db="EMBL/GenBank/DDBJ databases">
        <authorList>
            <person name="Corre E."/>
            <person name="Pelletier E."/>
            <person name="Niang G."/>
            <person name="Scheremetjew M."/>
            <person name="Finn R."/>
            <person name="Kale V."/>
            <person name="Holt S."/>
            <person name="Cochrane G."/>
            <person name="Meng A."/>
            <person name="Brown T."/>
            <person name="Cohen L."/>
        </authorList>
    </citation>
    <scope>NUCLEOTIDE SEQUENCE</scope>
    <source>
        <strain evidence="2">WS</strain>
    </source>
</reference>
<sequence>MFLDSIDSEQFLSSPQSYPITSQQVACTSHRPDEATSPENSPQIRNNLSAFQIEYAPVTPEASHRVRATSSSQMPKRECKPTNRSSPSLFEKRIASNTRQSILCSTQDAKHTSTFLTRPTISVNVHSESQQNSNMNKCNRLKLHTPSPSAFPCSCDDVPFWYGNEEDDQIQWLLQRKYSNVLRETQDSVKTMMSRQVMIGRRLLHFVGCVKRIVETHSKLVFVTLDQIFIYQLDIAKLGATFPLHAKRYARTEYSSTDGTILKCTLLSNQEEYDECLSHMDSTHSHLTFLYQRPRDCCCTSMSLDDFEFLVSSRFFPETHSALLAQAIHRNFVHSDKELDQAQTCLEDELQLEDDEEDDFGSMDAFNFGVVVPDDMCDSPSPQTPPDYMRSLLSQDGWGGGGMLLM</sequence>
<evidence type="ECO:0000256" key="1">
    <source>
        <dbReference type="SAM" id="MobiDB-lite"/>
    </source>
</evidence>
<evidence type="ECO:0000313" key="2">
    <source>
        <dbReference type="EMBL" id="CAD9086101.1"/>
    </source>
</evidence>
<name>A0A7S1KU54_9EUKA</name>
<accession>A0A7S1KU54</accession>
<organism evidence="2">
    <name type="scientific">Percolomonas cosmopolitus</name>
    <dbReference type="NCBI Taxonomy" id="63605"/>
    <lineage>
        <taxon>Eukaryota</taxon>
        <taxon>Discoba</taxon>
        <taxon>Heterolobosea</taxon>
        <taxon>Tetramitia</taxon>
        <taxon>Eutetramitia</taxon>
        <taxon>Percolomonadidae</taxon>
        <taxon>Percolomonas</taxon>
    </lineage>
</organism>
<proteinExistence type="predicted"/>
<dbReference type="EMBL" id="HBGD01011339">
    <property type="protein sequence ID" value="CAD9086101.1"/>
    <property type="molecule type" value="Transcribed_RNA"/>
</dbReference>
<protein>
    <submittedName>
        <fullName evidence="2">Uncharacterized protein</fullName>
    </submittedName>
</protein>
<feature type="compositionally biased region" description="Polar residues" evidence="1">
    <location>
        <begin position="13"/>
        <end position="27"/>
    </location>
</feature>
<gene>
    <name evidence="2" type="ORF">PCOS0759_LOCUS9355</name>
</gene>
<dbReference type="AlphaFoldDB" id="A0A7S1KU54"/>